<reference evidence="3" key="1">
    <citation type="submission" date="2016-07" db="EMBL/GenBank/DDBJ databases">
        <title>Frankia sp. NRRL B-16219 Genome sequencing.</title>
        <authorList>
            <person name="Ghodhbane-Gtari F."/>
            <person name="Swanson E."/>
            <person name="Gueddou A."/>
            <person name="Louati M."/>
            <person name="Nouioui I."/>
            <person name="Hezbri K."/>
            <person name="Abebe-Akele F."/>
            <person name="Simpson S."/>
            <person name="Morris K."/>
            <person name="Thomas K."/>
            <person name="Gtari M."/>
            <person name="Tisa L.S."/>
        </authorList>
    </citation>
    <scope>NUCLEOTIDE SEQUENCE [LARGE SCALE GENOMIC DNA]</scope>
    <source>
        <strain evidence="3">NRRL B-16219</strain>
    </source>
</reference>
<evidence type="ECO:0000256" key="1">
    <source>
        <dbReference type="SAM" id="MobiDB-lite"/>
    </source>
</evidence>
<dbReference type="Proteomes" id="UP000179769">
    <property type="component" value="Unassembled WGS sequence"/>
</dbReference>
<keyword evidence="3" id="KW-1185">Reference proteome</keyword>
<proteinExistence type="predicted"/>
<accession>A0A1S1PQG5</accession>
<evidence type="ECO:0000313" key="3">
    <source>
        <dbReference type="Proteomes" id="UP000179769"/>
    </source>
</evidence>
<evidence type="ECO:0008006" key="4">
    <source>
        <dbReference type="Google" id="ProtNLM"/>
    </source>
</evidence>
<sequence>MVHGPRGAAHVSGPRRVPVASDRFLPPPAGPSSPAAAREPVLVRRSVLAPPRAPVVDVALGLARVWCAGHAVAGTPALAHAVRVALTLGRGVPDAAPALIAAVLLRDTPSYADMDVVSERVAARCGIDTLIALWLLHGEETIAGLFRHDPQAATRRLTGLRPDIAAALVADKTVRIGAVLAGARQARDARVYWAQRRGFLLTVPYVRAVLVATSDRIPASLAGDLDRLSGSSAAPS</sequence>
<protein>
    <recommendedName>
        <fullName evidence="4">Metal-dependent phosphohydrolase</fullName>
    </recommendedName>
</protein>
<organism evidence="2 3">
    <name type="scientific">Parafrankia soli</name>
    <dbReference type="NCBI Taxonomy" id="2599596"/>
    <lineage>
        <taxon>Bacteria</taxon>
        <taxon>Bacillati</taxon>
        <taxon>Actinomycetota</taxon>
        <taxon>Actinomycetes</taxon>
        <taxon>Frankiales</taxon>
        <taxon>Frankiaceae</taxon>
        <taxon>Parafrankia</taxon>
    </lineage>
</organism>
<gene>
    <name evidence="2" type="ORF">BBK14_23490</name>
</gene>
<dbReference type="EMBL" id="MAXA01000237">
    <property type="protein sequence ID" value="OHV23950.1"/>
    <property type="molecule type" value="Genomic_DNA"/>
</dbReference>
<feature type="region of interest" description="Disordered" evidence="1">
    <location>
        <begin position="1"/>
        <end position="36"/>
    </location>
</feature>
<dbReference type="AlphaFoldDB" id="A0A1S1PQG5"/>
<name>A0A1S1PQG5_9ACTN</name>
<evidence type="ECO:0000313" key="2">
    <source>
        <dbReference type="EMBL" id="OHV23950.1"/>
    </source>
</evidence>
<comment type="caution">
    <text evidence="2">The sequence shown here is derived from an EMBL/GenBank/DDBJ whole genome shotgun (WGS) entry which is preliminary data.</text>
</comment>